<comment type="similarity">
    <text evidence="2">Belongs to the UPF0410 family.</text>
</comment>
<organism evidence="8">
    <name type="scientific">Singulisphaera sp. Ch08</name>
    <dbReference type="NCBI Taxonomy" id="3120278"/>
    <lineage>
        <taxon>Bacteria</taxon>
        <taxon>Pseudomonadati</taxon>
        <taxon>Planctomycetota</taxon>
        <taxon>Planctomycetia</taxon>
        <taxon>Isosphaerales</taxon>
        <taxon>Isosphaeraceae</taxon>
        <taxon>Singulisphaera</taxon>
    </lineage>
</organism>
<dbReference type="EMBL" id="CP155447">
    <property type="protein sequence ID" value="XBH08114.1"/>
    <property type="molecule type" value="Genomic_DNA"/>
</dbReference>
<dbReference type="PANTHER" id="PTHR33884">
    <property type="entry name" value="UPF0410 PROTEIN YMGE"/>
    <property type="match status" value="1"/>
</dbReference>
<dbReference type="Pfam" id="PF04226">
    <property type="entry name" value="Transgly_assoc"/>
    <property type="match status" value="1"/>
</dbReference>
<feature type="transmembrane region" description="Helical" evidence="7">
    <location>
        <begin position="30"/>
        <end position="51"/>
    </location>
</feature>
<dbReference type="GO" id="GO:0005886">
    <property type="term" value="C:plasma membrane"/>
    <property type="evidence" value="ECO:0007669"/>
    <property type="project" value="UniProtKB-SubCell"/>
</dbReference>
<comment type="subcellular location">
    <subcellularLocation>
        <location evidence="1">Cell membrane</location>
        <topology evidence="1">Multi-pass membrane protein</topology>
    </subcellularLocation>
</comment>
<keyword evidence="5 7" id="KW-1133">Transmembrane helix</keyword>
<dbReference type="RefSeq" id="WP_406700952.1">
    <property type="nucleotide sequence ID" value="NZ_CP155447.1"/>
</dbReference>
<feature type="transmembrane region" description="Helical" evidence="7">
    <location>
        <begin position="63"/>
        <end position="81"/>
    </location>
</feature>
<sequence length="87" mass="9042">MMSLIGWVVFGLIAGGIARLLHPGQDEMGTLGTMMLGITGSLLGGGLAYVLRLGTAPYQPAGWIFSIVGAIVLLAMGFFATRTRSIS</sequence>
<evidence type="ECO:0000256" key="6">
    <source>
        <dbReference type="ARBA" id="ARBA00023136"/>
    </source>
</evidence>
<dbReference type="InterPro" id="IPR007341">
    <property type="entry name" value="Transgly_assoc"/>
</dbReference>
<evidence type="ECO:0000256" key="5">
    <source>
        <dbReference type="ARBA" id="ARBA00022989"/>
    </source>
</evidence>
<evidence type="ECO:0000256" key="2">
    <source>
        <dbReference type="ARBA" id="ARBA00011006"/>
    </source>
</evidence>
<reference evidence="8" key="1">
    <citation type="submission" date="2024-05" db="EMBL/GenBank/DDBJ databases">
        <title>Planctomycetes of the genus Singulisphaera possess chitinolytic capabilities.</title>
        <authorList>
            <person name="Ivanova A."/>
        </authorList>
    </citation>
    <scope>NUCLEOTIDE SEQUENCE</scope>
    <source>
        <strain evidence="8">Ch08T</strain>
    </source>
</reference>
<evidence type="ECO:0000256" key="1">
    <source>
        <dbReference type="ARBA" id="ARBA00004651"/>
    </source>
</evidence>
<keyword evidence="4 7" id="KW-0812">Transmembrane</keyword>
<keyword evidence="3" id="KW-1003">Cell membrane</keyword>
<protein>
    <submittedName>
        <fullName evidence="8">GlsB/YeaQ/YmgE family stress response membrane protein</fullName>
    </submittedName>
</protein>
<proteinExistence type="inferred from homology"/>
<dbReference type="PANTHER" id="PTHR33884:SF3">
    <property type="entry name" value="UPF0410 PROTEIN YMGE"/>
    <property type="match status" value="1"/>
</dbReference>
<evidence type="ECO:0000256" key="4">
    <source>
        <dbReference type="ARBA" id="ARBA00022692"/>
    </source>
</evidence>
<keyword evidence="6 7" id="KW-0472">Membrane</keyword>
<gene>
    <name evidence="8" type="ORF">V5E97_19370</name>
</gene>
<evidence type="ECO:0000313" key="8">
    <source>
        <dbReference type="EMBL" id="XBH08114.1"/>
    </source>
</evidence>
<name>A0AAU7CRY0_9BACT</name>
<accession>A0AAU7CRY0</accession>
<evidence type="ECO:0000256" key="3">
    <source>
        <dbReference type="ARBA" id="ARBA00022475"/>
    </source>
</evidence>
<dbReference type="AlphaFoldDB" id="A0AAU7CRY0"/>
<evidence type="ECO:0000256" key="7">
    <source>
        <dbReference type="SAM" id="Phobius"/>
    </source>
</evidence>